<accession>A0A0G3BHJ1</accession>
<sequence length="78" mass="8793">MRRQLYATTYAVFQPQRTDDLRPGAAAFIGQAGEFMEGWEIESGPYAGQRAMLVPMSWALRLAPMSWVPECDLVEVAR</sequence>
<reference evidence="1 2" key="1">
    <citation type="submission" date="2015-05" db="EMBL/GenBank/DDBJ databases">
        <authorList>
            <person name="Tang B."/>
            <person name="Yu Y."/>
        </authorList>
    </citation>
    <scope>NUCLEOTIDE SEQUENCE [LARGE SCALE GENOMIC DNA]</scope>
    <source>
        <strain evidence="1 2">DSM 7029</strain>
    </source>
</reference>
<gene>
    <name evidence="1" type="ORF">AAW51_2111</name>
</gene>
<name>A0A0G3BHJ1_9BURK</name>
<protein>
    <submittedName>
        <fullName evidence="1">Uncharacterized protein</fullName>
    </submittedName>
</protein>
<dbReference type="KEGG" id="pbh:AAW51_2111"/>
<dbReference type="STRING" id="413882.AAW51_2111"/>
<dbReference type="EMBL" id="CP011371">
    <property type="protein sequence ID" value="AKJ28802.1"/>
    <property type="molecule type" value="Genomic_DNA"/>
</dbReference>
<organism evidence="1 2">
    <name type="scientific">Caldimonas brevitalea</name>
    <dbReference type="NCBI Taxonomy" id="413882"/>
    <lineage>
        <taxon>Bacteria</taxon>
        <taxon>Pseudomonadati</taxon>
        <taxon>Pseudomonadota</taxon>
        <taxon>Betaproteobacteria</taxon>
        <taxon>Burkholderiales</taxon>
        <taxon>Sphaerotilaceae</taxon>
        <taxon>Caldimonas</taxon>
    </lineage>
</organism>
<evidence type="ECO:0000313" key="1">
    <source>
        <dbReference type="EMBL" id="AKJ28802.1"/>
    </source>
</evidence>
<proteinExistence type="predicted"/>
<evidence type="ECO:0000313" key="2">
    <source>
        <dbReference type="Proteomes" id="UP000035352"/>
    </source>
</evidence>
<dbReference type="Proteomes" id="UP000035352">
    <property type="component" value="Chromosome"/>
</dbReference>
<keyword evidence="2" id="KW-1185">Reference proteome</keyword>
<dbReference type="AlphaFoldDB" id="A0A0G3BHJ1"/>